<proteinExistence type="predicted"/>
<reference evidence="1 2" key="1">
    <citation type="submission" date="2020-07" db="EMBL/GenBank/DDBJ databases">
        <title>Transfer of Campylobacter canadensis to the novel genus Avispirillum gen. nov., that also includes two novel species recovered from migratory waterfowl: Avispirillum anseris sp. nov. and Avispirillum brantae sp. nov.</title>
        <authorList>
            <person name="Miller W.G."/>
            <person name="Chapman M.H."/>
            <person name="Yee E."/>
            <person name="Inglis G.D."/>
        </authorList>
    </citation>
    <scope>NUCLEOTIDE SEQUENCE [LARGE SCALE GENOMIC DNA]</scope>
    <source>
        <strain evidence="1 2">L283</strain>
    </source>
</reference>
<organism evidence="1 2">
    <name type="scientific">Campylobacter canadensis</name>
    <dbReference type="NCBI Taxonomy" id="449520"/>
    <lineage>
        <taxon>Bacteria</taxon>
        <taxon>Pseudomonadati</taxon>
        <taxon>Campylobacterota</taxon>
        <taxon>Epsilonproteobacteria</taxon>
        <taxon>Campylobacterales</taxon>
        <taxon>Campylobacteraceae</taxon>
        <taxon>Campylobacter</taxon>
    </lineage>
</organism>
<gene>
    <name evidence="1" type="ORF">AVCANL283_09005</name>
</gene>
<dbReference type="Proteomes" id="UP000786183">
    <property type="component" value="Unassembled WGS sequence"/>
</dbReference>
<evidence type="ECO:0008006" key="3">
    <source>
        <dbReference type="Google" id="ProtNLM"/>
    </source>
</evidence>
<dbReference type="EMBL" id="JACGBB010000096">
    <property type="protein sequence ID" value="MBZ7988224.1"/>
    <property type="molecule type" value="Genomic_DNA"/>
</dbReference>
<evidence type="ECO:0000313" key="2">
    <source>
        <dbReference type="Proteomes" id="UP000786183"/>
    </source>
</evidence>
<sequence length="58" mass="5765">MAAVEFTKDSATSGTLGKACTDTLALSTVTAALGGVNLSKTTGPAKIDFAASNVNLNF</sequence>
<accession>A0ABS7WWC8</accession>
<evidence type="ECO:0000313" key="1">
    <source>
        <dbReference type="EMBL" id="MBZ7988224.1"/>
    </source>
</evidence>
<dbReference type="RefSeq" id="WP_224325634.1">
    <property type="nucleotide sequence ID" value="NZ_JACGBB010000096.1"/>
</dbReference>
<keyword evidence="2" id="KW-1185">Reference proteome</keyword>
<comment type="caution">
    <text evidence="1">The sequence shown here is derived from an EMBL/GenBank/DDBJ whole genome shotgun (WGS) entry which is preliminary data.</text>
</comment>
<name>A0ABS7WWC8_9BACT</name>
<protein>
    <recommendedName>
        <fullName evidence="3">Toxin</fullName>
    </recommendedName>
</protein>